<dbReference type="AlphaFoldDB" id="A0A023ENQ6"/>
<organism evidence="1">
    <name type="scientific">Aedes albopictus</name>
    <name type="common">Asian tiger mosquito</name>
    <name type="synonym">Stegomyia albopicta</name>
    <dbReference type="NCBI Taxonomy" id="7160"/>
    <lineage>
        <taxon>Eukaryota</taxon>
        <taxon>Metazoa</taxon>
        <taxon>Ecdysozoa</taxon>
        <taxon>Arthropoda</taxon>
        <taxon>Hexapoda</taxon>
        <taxon>Insecta</taxon>
        <taxon>Pterygota</taxon>
        <taxon>Neoptera</taxon>
        <taxon>Endopterygota</taxon>
        <taxon>Diptera</taxon>
        <taxon>Nematocera</taxon>
        <taxon>Culicoidea</taxon>
        <taxon>Culicidae</taxon>
        <taxon>Culicinae</taxon>
        <taxon>Aedini</taxon>
        <taxon>Aedes</taxon>
        <taxon>Stegomyia</taxon>
    </lineage>
</organism>
<sequence>MVNPLTPPVLREPVYWHFGDQTLNREARDARLARRDRLSGLRWVWACNGAIPDDAISAGGSGSRRYYIGRAHYEGSVTPGRVDIKRKACSIPWGGDEHLRNVYEVLCTPGQFVRVTEENTEKLLLASSAGMSEEGEPLFIGRVEHKGEMIYGKVQRSHGVCYIAHEGKELGFKVYDLFIANAPMRLDCSYWLQNAKDEVPEYATVGGGTASKSLFIGRAKHRGSLTPGSVDPDTWQCHIAWGSDEHRKTYFEYLCRCSGRFVKSQGNHLPIGAVRGGYSEYGEPLFIGRVKMKEGYIVGKMQPSHAVCYIPYRGKEIAYKKYEVLVQMD</sequence>
<name>A0A023ENQ6_AEDAL</name>
<accession>A0A023ENQ6</accession>
<dbReference type="VEuPathDB" id="VectorBase:AALFPA_054463"/>
<evidence type="ECO:0000313" key="1">
    <source>
        <dbReference type="EMBL" id="JAC11062.1"/>
    </source>
</evidence>
<dbReference type="PANTHER" id="PTHR31649:SF1">
    <property type="entry name" value="FARNESOIC ACID O-METHYL TRANSFERASE DOMAIN-CONTAINING PROTEIN"/>
    <property type="match status" value="1"/>
</dbReference>
<dbReference type="PANTHER" id="PTHR31649">
    <property type="entry name" value="AGAP009604-PA"/>
    <property type="match status" value="1"/>
</dbReference>
<dbReference type="EMBL" id="GAPW01002536">
    <property type="protein sequence ID" value="JAC11062.1"/>
    <property type="molecule type" value="mRNA"/>
</dbReference>
<proteinExistence type="evidence at transcript level"/>
<dbReference type="SMART" id="SM00696">
    <property type="entry name" value="DM9"/>
    <property type="match status" value="4"/>
</dbReference>
<dbReference type="VEuPathDB" id="VectorBase:AALC636_016547"/>
<protein>
    <submittedName>
        <fullName evidence="1">Putative cytoplasm</fullName>
    </submittedName>
</protein>
<dbReference type="InterPro" id="IPR006616">
    <property type="entry name" value="DM9_repeat"/>
</dbReference>
<reference evidence="1" key="1">
    <citation type="journal article" date="2014" name="PLoS Negl. Trop. Dis.">
        <title>Identification and characterization of seminal fluid proteins in the Asian tiger mosquito, Aedes albopictus.</title>
        <authorList>
            <person name="Boes K.E."/>
            <person name="Ribeiro J.M."/>
            <person name="Wong A."/>
            <person name="Harrington L.C."/>
            <person name="Wolfner M.F."/>
            <person name="Sirot L.K."/>
        </authorList>
    </citation>
    <scope>NUCLEOTIDE SEQUENCE</scope>
    <source>
        <tissue evidence="1">Reproductive organs</tissue>
    </source>
</reference>
<dbReference type="VEuPathDB" id="VectorBase:AALF008812"/>
<dbReference type="Pfam" id="PF11901">
    <property type="entry name" value="DM9"/>
    <property type="match status" value="2"/>
</dbReference>